<dbReference type="Pfam" id="PF01320">
    <property type="entry name" value="Colicin_Pyocin"/>
    <property type="match status" value="1"/>
</dbReference>
<organism evidence="1 2">
    <name type="scientific">Pseudomonas aegrilactucae</name>
    <dbReference type="NCBI Taxonomy" id="2854028"/>
    <lineage>
        <taxon>Bacteria</taxon>
        <taxon>Pseudomonadati</taxon>
        <taxon>Pseudomonadota</taxon>
        <taxon>Gammaproteobacteria</taxon>
        <taxon>Pseudomonadales</taxon>
        <taxon>Pseudomonadaceae</taxon>
        <taxon>Pseudomonas</taxon>
    </lineage>
</organism>
<dbReference type="AlphaFoldDB" id="A0A9Q3ACN0"/>
<comment type="caution">
    <text evidence="1">The sequence shown here is derived from an EMBL/GenBank/DDBJ whole genome shotgun (WGS) entry which is preliminary data.</text>
</comment>
<proteinExistence type="predicted"/>
<sequence length="85" mass="9835">MKNNLSDYTEQEFLDFIAEIDRANEDEPEQVLSPLLMHFSKITEHPAGYDLLYKPATKQDGEPKEILRIVREWRLANGKSGFKPA</sequence>
<dbReference type="CDD" id="cd16363">
    <property type="entry name" value="Col_Im_like"/>
    <property type="match status" value="1"/>
</dbReference>
<reference evidence="1" key="1">
    <citation type="journal article" date="2022" name="Int. J. Syst. Evol. Microbiol.">
        <title>Pseudomonas aegrilactucae sp. nov. and Pseudomonas morbosilactucae sp. nov., pathogens causing bacterial rot of lettuce in Japan.</title>
        <authorList>
            <person name="Sawada H."/>
            <person name="Fujikawa T."/>
            <person name="Satou M."/>
        </authorList>
    </citation>
    <scope>NUCLEOTIDE SEQUENCE</scope>
    <source>
        <strain evidence="1">MAFF 301350</strain>
    </source>
</reference>
<keyword evidence="2" id="KW-1185">Reference proteome</keyword>
<protein>
    <submittedName>
        <fullName evidence="1">Bacteriocin immunity protein</fullName>
    </submittedName>
</protein>
<dbReference type="GO" id="GO:0015643">
    <property type="term" value="F:toxic substance binding"/>
    <property type="evidence" value="ECO:0007669"/>
    <property type="project" value="InterPro"/>
</dbReference>
<dbReference type="InterPro" id="IPR000290">
    <property type="entry name" value="Colicin_pyocin"/>
</dbReference>
<gene>
    <name evidence="1" type="ORF">KUO17_03265</name>
</gene>
<evidence type="ECO:0000313" key="1">
    <source>
        <dbReference type="EMBL" id="MBV6286068.1"/>
    </source>
</evidence>
<dbReference type="EMBL" id="JAHTBI010000009">
    <property type="protein sequence ID" value="MBV6286068.1"/>
    <property type="molecule type" value="Genomic_DNA"/>
</dbReference>
<dbReference type="Proteomes" id="UP001106592">
    <property type="component" value="Unassembled WGS sequence"/>
</dbReference>
<dbReference type="GO" id="GO:0030153">
    <property type="term" value="P:bacteriocin immunity"/>
    <property type="evidence" value="ECO:0007669"/>
    <property type="project" value="InterPro"/>
</dbReference>
<evidence type="ECO:0000313" key="2">
    <source>
        <dbReference type="Proteomes" id="UP001106592"/>
    </source>
</evidence>
<accession>A0A9Q3ACN0</accession>
<name>A0A9Q3ACN0_9PSED</name>
<reference evidence="1" key="2">
    <citation type="journal article" date="2023" name="Plant Pathol.">
        <title>Dismantling and reorganizing Pseudomonas marginalis sensu#lato.</title>
        <authorList>
            <person name="Sawada H."/>
            <person name="Fujikawa T."/>
            <person name="Satou M."/>
        </authorList>
    </citation>
    <scope>NUCLEOTIDE SEQUENCE</scope>
    <source>
        <strain evidence="1">MAFF 301350</strain>
    </source>
</reference>